<dbReference type="SUPFAM" id="SSF47095">
    <property type="entry name" value="HMG-box"/>
    <property type="match status" value="1"/>
</dbReference>
<evidence type="ECO:0000256" key="8">
    <source>
        <dbReference type="ARBA" id="ARBA00023159"/>
    </source>
</evidence>
<evidence type="ECO:0000256" key="1">
    <source>
        <dbReference type="ARBA" id="ARBA00004324"/>
    </source>
</evidence>
<organism evidence="15 16">
    <name type="scientific">Rhipicephalus microplus</name>
    <name type="common">Cattle tick</name>
    <name type="synonym">Boophilus microplus</name>
    <dbReference type="NCBI Taxonomy" id="6941"/>
    <lineage>
        <taxon>Eukaryota</taxon>
        <taxon>Metazoa</taxon>
        <taxon>Ecdysozoa</taxon>
        <taxon>Arthropoda</taxon>
        <taxon>Chelicerata</taxon>
        <taxon>Arachnida</taxon>
        <taxon>Acari</taxon>
        <taxon>Parasitiformes</taxon>
        <taxon>Ixodida</taxon>
        <taxon>Ixodoidea</taxon>
        <taxon>Ixodidae</taxon>
        <taxon>Rhipicephalinae</taxon>
        <taxon>Rhipicephalus</taxon>
        <taxon>Boophilus</taxon>
    </lineage>
</organism>
<evidence type="ECO:0000256" key="4">
    <source>
        <dbReference type="ARBA" id="ARBA00022782"/>
    </source>
</evidence>
<keyword evidence="12" id="KW-0539">Nucleus</keyword>
<evidence type="ECO:0000256" key="5">
    <source>
        <dbReference type="ARBA" id="ARBA00022860"/>
    </source>
</evidence>
<evidence type="ECO:0000256" key="13">
    <source>
        <dbReference type="SAM" id="MobiDB-lite"/>
    </source>
</evidence>
<feature type="compositionally biased region" description="Low complexity" evidence="13">
    <location>
        <begin position="64"/>
        <end position="77"/>
    </location>
</feature>
<dbReference type="InterPro" id="IPR036910">
    <property type="entry name" value="HMG_box_dom_sf"/>
</dbReference>
<dbReference type="SMART" id="SM00398">
    <property type="entry name" value="HMG"/>
    <property type="match status" value="1"/>
</dbReference>
<sequence>MAELNKPTLVEEEDDDSSVASSPFDDGGFLDSLDSVGGAAGDSQESSSAAVSAVVEGHPFSPGAATAATATTEATTAPDEPPDLSVAGPSMSSGEQHGYQLRRRIPQPPNAFMLFAMENRRSVAAENPNEDNQRVSTRLGKLWRSLSAAAKESYQRKAAVAAAIHRIKYPGYVYNPREAHRRKEQARIAKAIASKVKQEPSDDQELEAQSTSASLGPSTPALQNPPRLPQSPPPLPLQLRRWATTATLASTQADARTTPTGRSTAAAPSTTSAGPVARPYCRLRRAPPPPLRRVGTVTTCEPPTTYPLNQLSSLAALSRDGAAVRLHVAPFAEQPEQQRNTATATRRAPTGTAMPNMASRQQRIAGSRWRFTEAATSSAVEATLCSPATAQATQHQDMGGPFQPCELAVSHAITSLPYAYSTQPVHVILHQLPSVFTAQTGFPVGAGHQAVLCEVGCTKLHALATCYWLNATSWAKFQSIGLLQRLRSVTLVIYGQFICLNAAAEHGAKK</sequence>
<feature type="region of interest" description="Disordered" evidence="13">
    <location>
        <begin position="1"/>
        <end position="105"/>
    </location>
</feature>
<evidence type="ECO:0000256" key="2">
    <source>
        <dbReference type="ARBA" id="ARBA00005998"/>
    </source>
</evidence>
<gene>
    <name evidence="15" type="ORF">HPB51_029044</name>
</gene>
<dbReference type="GO" id="GO:0005516">
    <property type="term" value="F:calmodulin binding"/>
    <property type="evidence" value="ECO:0007669"/>
    <property type="project" value="UniProtKB-KW"/>
</dbReference>
<evidence type="ECO:0000256" key="3">
    <source>
        <dbReference type="ARBA" id="ARBA00019052"/>
    </source>
</evidence>
<proteinExistence type="inferred from homology"/>
<keyword evidence="5" id="KW-0112">Calmodulin-binding</keyword>
<reference evidence="15" key="1">
    <citation type="journal article" date="2020" name="Cell">
        <title>Large-Scale Comparative Analyses of Tick Genomes Elucidate Their Genetic Diversity and Vector Capacities.</title>
        <authorList>
            <consortium name="Tick Genome and Microbiome Consortium (TIGMIC)"/>
            <person name="Jia N."/>
            <person name="Wang J."/>
            <person name="Shi W."/>
            <person name="Du L."/>
            <person name="Sun Y."/>
            <person name="Zhan W."/>
            <person name="Jiang J.F."/>
            <person name="Wang Q."/>
            <person name="Zhang B."/>
            <person name="Ji P."/>
            <person name="Bell-Sakyi L."/>
            <person name="Cui X.M."/>
            <person name="Yuan T.T."/>
            <person name="Jiang B.G."/>
            <person name="Yang W.F."/>
            <person name="Lam T.T."/>
            <person name="Chang Q.C."/>
            <person name="Ding S.J."/>
            <person name="Wang X.J."/>
            <person name="Zhu J.G."/>
            <person name="Ruan X.D."/>
            <person name="Zhao L."/>
            <person name="Wei J.T."/>
            <person name="Ye R.Z."/>
            <person name="Que T.C."/>
            <person name="Du C.H."/>
            <person name="Zhou Y.H."/>
            <person name="Cheng J.X."/>
            <person name="Dai P.F."/>
            <person name="Guo W.B."/>
            <person name="Han X.H."/>
            <person name="Huang E.J."/>
            <person name="Li L.F."/>
            <person name="Wei W."/>
            <person name="Gao Y.C."/>
            <person name="Liu J.Z."/>
            <person name="Shao H.Z."/>
            <person name="Wang X."/>
            <person name="Wang C.C."/>
            <person name="Yang T.C."/>
            <person name="Huo Q.B."/>
            <person name="Li W."/>
            <person name="Chen H.Y."/>
            <person name="Chen S.E."/>
            <person name="Zhou L.G."/>
            <person name="Ni X.B."/>
            <person name="Tian J.H."/>
            <person name="Sheng Y."/>
            <person name="Liu T."/>
            <person name="Pan Y.S."/>
            <person name="Xia L.Y."/>
            <person name="Li J."/>
            <person name="Zhao F."/>
            <person name="Cao W.C."/>
        </authorList>
    </citation>
    <scope>NUCLEOTIDE SEQUENCE</scope>
    <source>
        <strain evidence="15">Rmic-2018</strain>
    </source>
</reference>
<evidence type="ECO:0000256" key="6">
    <source>
        <dbReference type="ARBA" id="ARBA00022928"/>
    </source>
</evidence>
<dbReference type="InterPro" id="IPR009071">
    <property type="entry name" value="HMG_box_dom"/>
</dbReference>
<feature type="region of interest" description="Disordered" evidence="13">
    <location>
        <begin position="335"/>
        <end position="359"/>
    </location>
</feature>
<dbReference type="PANTHER" id="PTHR10270:SF161">
    <property type="entry name" value="SEX-DETERMINING REGION Y PROTEIN"/>
    <property type="match status" value="1"/>
</dbReference>
<dbReference type="Pfam" id="PF00505">
    <property type="entry name" value="HMG_box"/>
    <property type="match status" value="1"/>
</dbReference>
<keyword evidence="9" id="KW-0804">Transcription</keyword>
<evidence type="ECO:0000256" key="7">
    <source>
        <dbReference type="ARBA" id="ARBA00023125"/>
    </source>
</evidence>
<dbReference type="Proteomes" id="UP000821866">
    <property type="component" value="Unassembled WGS sequence"/>
</dbReference>
<feature type="DNA-binding region" description="HMG box" evidence="12">
    <location>
        <begin position="105"/>
        <end position="173"/>
    </location>
</feature>
<feature type="region of interest" description="Disordered" evidence="13">
    <location>
        <begin position="193"/>
        <end position="237"/>
    </location>
</feature>
<dbReference type="GO" id="GO:0000978">
    <property type="term" value="F:RNA polymerase II cis-regulatory region sequence-specific DNA binding"/>
    <property type="evidence" value="ECO:0007669"/>
    <property type="project" value="TreeGrafter"/>
</dbReference>
<name>A0A9J6CV87_RHIMP</name>
<keyword evidence="16" id="KW-1185">Reference proteome</keyword>
<dbReference type="Gene3D" id="1.10.30.10">
    <property type="entry name" value="High mobility group box domain"/>
    <property type="match status" value="1"/>
</dbReference>
<evidence type="ECO:0000256" key="12">
    <source>
        <dbReference type="PROSITE-ProRule" id="PRU00267"/>
    </source>
</evidence>
<feature type="compositionally biased region" description="Low complexity" evidence="13">
    <location>
        <begin position="255"/>
        <end position="280"/>
    </location>
</feature>
<evidence type="ECO:0000259" key="14">
    <source>
        <dbReference type="PROSITE" id="PS50118"/>
    </source>
</evidence>
<feature type="domain" description="HMG box" evidence="14">
    <location>
        <begin position="105"/>
        <end position="173"/>
    </location>
</feature>
<dbReference type="GO" id="GO:0007548">
    <property type="term" value="P:sex differentiation"/>
    <property type="evidence" value="ECO:0007669"/>
    <property type="project" value="UniProtKB-KW"/>
</dbReference>
<feature type="region of interest" description="Disordered" evidence="13">
    <location>
        <begin position="249"/>
        <end position="296"/>
    </location>
</feature>
<dbReference type="EMBL" id="JABSTU010006186">
    <property type="protein sequence ID" value="KAH7934590.1"/>
    <property type="molecule type" value="Genomic_DNA"/>
</dbReference>
<protein>
    <recommendedName>
        <fullName evidence="3">Sex-determining region Y protein</fullName>
    </recommendedName>
    <alternativeName>
        <fullName evidence="10">Testis-determining factor</fullName>
    </alternativeName>
</protein>
<accession>A0A9J6CV87</accession>
<reference evidence="15" key="2">
    <citation type="submission" date="2021-09" db="EMBL/GenBank/DDBJ databases">
        <authorList>
            <person name="Jia N."/>
            <person name="Wang J."/>
            <person name="Shi W."/>
            <person name="Du L."/>
            <person name="Sun Y."/>
            <person name="Zhan W."/>
            <person name="Jiang J."/>
            <person name="Wang Q."/>
            <person name="Zhang B."/>
            <person name="Ji P."/>
            <person name="Sakyi L.B."/>
            <person name="Cui X."/>
            <person name="Yuan T."/>
            <person name="Jiang B."/>
            <person name="Yang W."/>
            <person name="Lam T.T.-Y."/>
            <person name="Chang Q."/>
            <person name="Ding S."/>
            <person name="Wang X."/>
            <person name="Zhu J."/>
            <person name="Ruan X."/>
            <person name="Zhao L."/>
            <person name="Wei J."/>
            <person name="Que T."/>
            <person name="Du C."/>
            <person name="Cheng J."/>
            <person name="Dai P."/>
            <person name="Han X."/>
            <person name="Huang E."/>
            <person name="Gao Y."/>
            <person name="Liu J."/>
            <person name="Shao H."/>
            <person name="Ye R."/>
            <person name="Li L."/>
            <person name="Wei W."/>
            <person name="Wang X."/>
            <person name="Wang C."/>
            <person name="Huo Q."/>
            <person name="Li W."/>
            <person name="Guo W."/>
            <person name="Chen H."/>
            <person name="Chen S."/>
            <person name="Zhou L."/>
            <person name="Zhou L."/>
            <person name="Ni X."/>
            <person name="Tian J."/>
            <person name="Zhou Y."/>
            <person name="Sheng Y."/>
            <person name="Liu T."/>
            <person name="Pan Y."/>
            <person name="Xia L."/>
            <person name="Li J."/>
            <person name="Zhao F."/>
            <person name="Cao W."/>
        </authorList>
    </citation>
    <scope>NUCLEOTIDE SEQUENCE</scope>
    <source>
        <strain evidence="15">Rmic-2018</strain>
        <tissue evidence="15">Larvae</tissue>
    </source>
</reference>
<dbReference type="GO" id="GO:0016607">
    <property type="term" value="C:nuclear speck"/>
    <property type="evidence" value="ECO:0007669"/>
    <property type="project" value="UniProtKB-SubCell"/>
</dbReference>
<dbReference type="GO" id="GO:0001228">
    <property type="term" value="F:DNA-binding transcription activator activity, RNA polymerase II-specific"/>
    <property type="evidence" value="ECO:0007669"/>
    <property type="project" value="TreeGrafter"/>
</dbReference>
<comment type="similarity">
    <text evidence="2">Belongs to the SRY family.</text>
</comment>
<dbReference type="VEuPathDB" id="VectorBase:LOC119186965"/>
<dbReference type="PANTHER" id="PTHR10270">
    <property type="entry name" value="SOX TRANSCRIPTION FACTOR"/>
    <property type="match status" value="1"/>
</dbReference>
<comment type="caution">
    <text evidence="15">The sequence shown here is derived from an EMBL/GenBank/DDBJ whole genome shotgun (WGS) entry which is preliminary data.</text>
</comment>
<evidence type="ECO:0000256" key="9">
    <source>
        <dbReference type="ARBA" id="ARBA00023163"/>
    </source>
</evidence>
<feature type="compositionally biased region" description="Low complexity" evidence="13">
    <location>
        <begin position="46"/>
        <end position="55"/>
    </location>
</feature>
<keyword evidence="8" id="KW-0010">Activator</keyword>
<dbReference type="CDD" id="cd01389">
    <property type="entry name" value="HMG-box_ROX1-like"/>
    <property type="match status" value="1"/>
</dbReference>
<dbReference type="GO" id="GO:0030154">
    <property type="term" value="P:cell differentiation"/>
    <property type="evidence" value="ECO:0007669"/>
    <property type="project" value="UniProtKB-KW"/>
</dbReference>
<dbReference type="PROSITE" id="PS50118">
    <property type="entry name" value="HMG_BOX_2"/>
    <property type="match status" value="1"/>
</dbReference>
<evidence type="ECO:0000313" key="16">
    <source>
        <dbReference type="Proteomes" id="UP000821866"/>
    </source>
</evidence>
<keyword evidence="7 12" id="KW-0238">DNA-binding</keyword>
<feature type="compositionally biased region" description="Polar residues" evidence="13">
    <location>
        <begin position="207"/>
        <end position="221"/>
    </location>
</feature>
<comment type="function">
    <text evidence="11">Transcriptional regulator that controls a genetic switch in male development. It is necessary and sufficient for initiating male sex determination by directing the development of supporting cell precursors (pre-Sertoli cells) as Sertoli rather than granulosa cells. Involved in different aspects of gene regulation including promoter activation or repression. Binds to the DNA consensus sequence 5'-[AT]AACAA[AT]-3'. SRY HMG box recognizes DNA by partial intercalation in the minor groove and promotes DNA bending. Also involved in pre-mRNA splicing. In male adult brain involved in the maintenance of motor functions of dopaminergic neurons.</text>
</comment>
<evidence type="ECO:0000256" key="11">
    <source>
        <dbReference type="ARBA" id="ARBA00045821"/>
    </source>
</evidence>
<feature type="compositionally biased region" description="Pro residues" evidence="13">
    <location>
        <begin position="226"/>
        <end position="236"/>
    </location>
</feature>
<keyword evidence="4" id="KW-0221">Differentiation</keyword>
<evidence type="ECO:0000256" key="10">
    <source>
        <dbReference type="ARBA" id="ARBA00032498"/>
    </source>
</evidence>
<comment type="subcellular location">
    <subcellularLocation>
        <location evidence="1">Nucleus speckle</location>
    </subcellularLocation>
</comment>
<feature type="compositionally biased region" description="Low complexity" evidence="13">
    <location>
        <begin position="339"/>
        <end position="353"/>
    </location>
</feature>
<keyword evidence="6" id="KW-0726">Sexual differentiation</keyword>
<dbReference type="InterPro" id="IPR050140">
    <property type="entry name" value="SRY-related_HMG-box_TF-like"/>
</dbReference>
<dbReference type="AlphaFoldDB" id="A0A9J6CV87"/>
<evidence type="ECO:0000313" key="15">
    <source>
        <dbReference type="EMBL" id="KAH7934590.1"/>
    </source>
</evidence>